<evidence type="ECO:0000256" key="2">
    <source>
        <dbReference type="SAM" id="Phobius"/>
    </source>
</evidence>
<reference evidence="3 4" key="1">
    <citation type="submission" date="2018-10" db="EMBL/GenBank/DDBJ databases">
        <title>Propagation and draft genome sequences of three atypical Erhlichia ruminantium isolates.</title>
        <authorList>
            <person name="Liebenberg J."/>
            <person name="Steyn H."/>
            <person name="Josemans A."/>
            <person name="Zweygarth E."/>
        </authorList>
    </citation>
    <scope>NUCLEOTIDE SEQUENCE [LARGE SCALE GENOMIC DNA]</scope>
    <source>
        <strain evidence="3 4">Omatjenne</strain>
    </source>
</reference>
<feature type="compositionally biased region" description="Acidic residues" evidence="1">
    <location>
        <begin position="71"/>
        <end position="80"/>
    </location>
</feature>
<keyword evidence="2" id="KW-0472">Membrane</keyword>
<protein>
    <submittedName>
        <fullName evidence="3">Uncharacterized protein</fullName>
    </submittedName>
</protein>
<keyword evidence="2" id="KW-1133">Transmembrane helix</keyword>
<feature type="transmembrane region" description="Helical" evidence="2">
    <location>
        <begin position="38"/>
        <end position="56"/>
    </location>
</feature>
<name>A0AAE6QBU8_EHRRU</name>
<feature type="region of interest" description="Disordered" evidence="1">
    <location>
        <begin position="71"/>
        <end position="105"/>
    </location>
</feature>
<accession>A0AAE6QBU8</accession>
<proteinExistence type="predicted"/>
<dbReference type="EMBL" id="CP033455">
    <property type="protein sequence ID" value="QGR03711.1"/>
    <property type="molecule type" value="Genomic_DNA"/>
</dbReference>
<evidence type="ECO:0000313" key="4">
    <source>
        <dbReference type="Proteomes" id="UP000422822"/>
    </source>
</evidence>
<keyword evidence="4" id="KW-1185">Reference proteome</keyword>
<organism evidence="3 4">
    <name type="scientific">Ehrlichia ruminantium</name>
    <name type="common">heartwater rickettsia</name>
    <name type="synonym">Cowdria ruminantium</name>
    <dbReference type="NCBI Taxonomy" id="779"/>
    <lineage>
        <taxon>Bacteria</taxon>
        <taxon>Pseudomonadati</taxon>
        <taxon>Pseudomonadota</taxon>
        <taxon>Alphaproteobacteria</taxon>
        <taxon>Rickettsiales</taxon>
        <taxon>Anaplasmataceae</taxon>
        <taxon>Ehrlichia</taxon>
    </lineage>
</organism>
<dbReference type="AlphaFoldDB" id="A0AAE6QBU8"/>
<feature type="compositionally biased region" description="Polar residues" evidence="1">
    <location>
        <begin position="96"/>
        <end position="105"/>
    </location>
</feature>
<gene>
    <name evidence="3" type="ORF">EDL80_04050</name>
</gene>
<evidence type="ECO:0000313" key="3">
    <source>
        <dbReference type="EMBL" id="QGR03711.1"/>
    </source>
</evidence>
<keyword evidence="2" id="KW-0812">Transmembrane</keyword>
<sequence length="127" mass="14544">MDVNKIIKRLVLLFVLLDFANRFFCSVESNEQHEKHRLCYAVFFFNVAMGILVMCLDGYNIVDRLIFPEEVESTEDSQEENSEREGGGEDLIENSACDSSESPNSVLQNSLTELYGLRLSRSNFFCL</sequence>
<dbReference type="Proteomes" id="UP000422822">
    <property type="component" value="Chromosome"/>
</dbReference>
<evidence type="ECO:0000256" key="1">
    <source>
        <dbReference type="SAM" id="MobiDB-lite"/>
    </source>
</evidence>
<dbReference type="RefSeq" id="WP_158406897.1">
    <property type="nucleotide sequence ID" value="NZ_CP033455.1"/>
</dbReference>